<proteinExistence type="predicted"/>
<dbReference type="AlphaFoldDB" id="A0A1J1HVB6"/>
<dbReference type="Proteomes" id="UP000183832">
    <property type="component" value="Unassembled WGS sequence"/>
</dbReference>
<gene>
    <name evidence="1" type="ORF">CLUMA_CG005603</name>
</gene>
<dbReference type="EMBL" id="CVRI01000021">
    <property type="protein sequence ID" value="CRK92023.1"/>
    <property type="molecule type" value="Genomic_DNA"/>
</dbReference>
<name>A0A1J1HVB6_9DIPT</name>
<organism evidence="1 2">
    <name type="scientific">Clunio marinus</name>
    <dbReference type="NCBI Taxonomy" id="568069"/>
    <lineage>
        <taxon>Eukaryota</taxon>
        <taxon>Metazoa</taxon>
        <taxon>Ecdysozoa</taxon>
        <taxon>Arthropoda</taxon>
        <taxon>Hexapoda</taxon>
        <taxon>Insecta</taxon>
        <taxon>Pterygota</taxon>
        <taxon>Neoptera</taxon>
        <taxon>Endopterygota</taxon>
        <taxon>Diptera</taxon>
        <taxon>Nematocera</taxon>
        <taxon>Chironomoidea</taxon>
        <taxon>Chironomidae</taxon>
        <taxon>Clunio</taxon>
    </lineage>
</organism>
<evidence type="ECO:0000313" key="1">
    <source>
        <dbReference type="EMBL" id="CRK92023.1"/>
    </source>
</evidence>
<reference evidence="1 2" key="1">
    <citation type="submission" date="2015-04" db="EMBL/GenBank/DDBJ databases">
        <authorList>
            <person name="Syromyatnikov M.Y."/>
            <person name="Popov V.N."/>
        </authorList>
    </citation>
    <scope>NUCLEOTIDE SEQUENCE [LARGE SCALE GENOMIC DNA]</scope>
</reference>
<protein>
    <submittedName>
        <fullName evidence="1">CLUMA_CG005603, isoform A</fullName>
    </submittedName>
</protein>
<evidence type="ECO:0000313" key="2">
    <source>
        <dbReference type="Proteomes" id="UP000183832"/>
    </source>
</evidence>
<sequence length="85" mass="9699">MSLSSICDFIWLLSNSSSTVSLIPDYEEKNANATTARLNFPEFHDNFNFTKDWPHNNATEKEPTEINEICWSLNLPSSVEITLMS</sequence>
<accession>A0A1J1HVB6</accession>
<keyword evidence="2" id="KW-1185">Reference proteome</keyword>